<dbReference type="Proteomes" id="UP000424752">
    <property type="component" value="Plasmid pla1"/>
</dbReference>
<sequence length="163" mass="18230">MFIKKAGILILSTIIFSGSAFASSSFGGINSQEQKMRSLVTQCNDSIKKSLHSPVLLDISFGALGGVQKHCGSIADKTRKLITDRHNQHEKWEAEFQELLERFNAIPVSQQHKFHAAQLVKKIRVLTAVDKLAGRSTTSRIFVYRAMMKELDQLDSLLLSIDK</sequence>
<gene>
    <name evidence="2" type="ORF">GN242_21420</name>
</gene>
<keyword evidence="1" id="KW-0732">Signal</keyword>
<protein>
    <submittedName>
        <fullName evidence="2">Uncharacterized protein</fullName>
    </submittedName>
</protein>
<geneLocation type="plasmid" evidence="2 3">
    <name>pla1</name>
</geneLocation>
<organism evidence="2 3">
    <name type="scientific">Erwinia sorbitola</name>
    <dbReference type="NCBI Taxonomy" id="2681984"/>
    <lineage>
        <taxon>Bacteria</taxon>
        <taxon>Pseudomonadati</taxon>
        <taxon>Pseudomonadota</taxon>
        <taxon>Gammaproteobacteria</taxon>
        <taxon>Enterobacterales</taxon>
        <taxon>Erwiniaceae</taxon>
        <taxon>Erwinia</taxon>
    </lineage>
</organism>
<proteinExistence type="predicted"/>
<reference evidence="2 3" key="1">
    <citation type="submission" date="2019-12" db="EMBL/GenBank/DDBJ databases">
        <title>Erwinia sp. nov., isolated from droppings of birds in the Qinghai-Tiebt plateau of China.</title>
        <authorList>
            <person name="Ge Y."/>
        </authorList>
    </citation>
    <scope>NUCLEOTIDE SEQUENCE [LARGE SCALE GENOMIC DNA]</scope>
    <source>
        <strain evidence="2 3">J780</strain>
        <plasmid evidence="2 3">pla1</plasmid>
    </source>
</reference>
<evidence type="ECO:0000313" key="3">
    <source>
        <dbReference type="Proteomes" id="UP000424752"/>
    </source>
</evidence>
<accession>A0A6I6EUA6</accession>
<dbReference type="EMBL" id="CP046510">
    <property type="protein sequence ID" value="QGU89816.1"/>
    <property type="molecule type" value="Genomic_DNA"/>
</dbReference>
<dbReference type="KEGG" id="erwi:GN242_21420"/>
<feature type="chain" id="PRO_5026313898" evidence="1">
    <location>
        <begin position="23"/>
        <end position="163"/>
    </location>
</feature>
<name>A0A6I6EUA6_9GAMM</name>
<keyword evidence="2" id="KW-0614">Plasmid</keyword>
<feature type="signal peptide" evidence="1">
    <location>
        <begin position="1"/>
        <end position="22"/>
    </location>
</feature>
<dbReference type="AlphaFoldDB" id="A0A6I6EUA6"/>
<dbReference type="RefSeq" id="WP_156288397.1">
    <property type="nucleotide sequence ID" value="NZ_CP046510.1"/>
</dbReference>
<evidence type="ECO:0000313" key="2">
    <source>
        <dbReference type="EMBL" id="QGU89816.1"/>
    </source>
</evidence>
<evidence type="ECO:0000256" key="1">
    <source>
        <dbReference type="SAM" id="SignalP"/>
    </source>
</evidence>